<evidence type="ECO:0000256" key="6">
    <source>
        <dbReference type="ARBA" id="ARBA00023136"/>
    </source>
</evidence>
<keyword evidence="4 8" id="KW-0812">Transmembrane</keyword>
<dbReference type="Pfam" id="PF07715">
    <property type="entry name" value="Plug"/>
    <property type="match status" value="1"/>
</dbReference>
<dbReference type="Gene3D" id="2.170.130.10">
    <property type="entry name" value="TonB-dependent receptor, plug domain"/>
    <property type="match status" value="1"/>
</dbReference>
<dbReference type="Pfam" id="PF13715">
    <property type="entry name" value="CarbopepD_reg_2"/>
    <property type="match status" value="1"/>
</dbReference>
<dbReference type="Pfam" id="PF00593">
    <property type="entry name" value="TonB_dep_Rec_b-barrel"/>
    <property type="match status" value="1"/>
</dbReference>
<evidence type="ECO:0000256" key="10">
    <source>
        <dbReference type="SAM" id="SignalP"/>
    </source>
</evidence>
<dbReference type="InterPro" id="IPR000531">
    <property type="entry name" value="Beta-barrel_TonB"/>
</dbReference>
<dbReference type="Proteomes" id="UP000192678">
    <property type="component" value="Unassembled WGS sequence"/>
</dbReference>
<dbReference type="Gene3D" id="2.40.170.20">
    <property type="entry name" value="TonB-dependent receptor, beta-barrel domain"/>
    <property type="match status" value="1"/>
</dbReference>
<dbReference type="SUPFAM" id="SSF56935">
    <property type="entry name" value="Porins"/>
    <property type="match status" value="1"/>
</dbReference>
<evidence type="ECO:0000256" key="7">
    <source>
        <dbReference type="ARBA" id="ARBA00023237"/>
    </source>
</evidence>
<name>A0A1W2AAI6_9SPHI</name>
<evidence type="ECO:0000256" key="3">
    <source>
        <dbReference type="ARBA" id="ARBA00022452"/>
    </source>
</evidence>
<dbReference type="EMBL" id="FWYB01000001">
    <property type="protein sequence ID" value="SMC57735.1"/>
    <property type="molecule type" value="Genomic_DNA"/>
</dbReference>
<evidence type="ECO:0000256" key="9">
    <source>
        <dbReference type="RuleBase" id="RU003357"/>
    </source>
</evidence>
<proteinExistence type="inferred from homology"/>
<dbReference type="FunFam" id="2.170.130.10:FF:000008">
    <property type="entry name" value="SusC/RagA family TonB-linked outer membrane protein"/>
    <property type="match status" value="1"/>
</dbReference>
<evidence type="ECO:0000256" key="4">
    <source>
        <dbReference type="ARBA" id="ARBA00022692"/>
    </source>
</evidence>
<dbReference type="STRING" id="475255.SAMN04488101_101385"/>
<organism evidence="13 14">
    <name type="scientific">Pedobacter nyackensis</name>
    <dbReference type="NCBI Taxonomy" id="475255"/>
    <lineage>
        <taxon>Bacteria</taxon>
        <taxon>Pseudomonadati</taxon>
        <taxon>Bacteroidota</taxon>
        <taxon>Sphingobacteriia</taxon>
        <taxon>Sphingobacteriales</taxon>
        <taxon>Sphingobacteriaceae</taxon>
        <taxon>Pedobacter</taxon>
    </lineage>
</organism>
<comment type="similarity">
    <text evidence="8 9">Belongs to the TonB-dependent receptor family.</text>
</comment>
<dbReference type="PROSITE" id="PS52016">
    <property type="entry name" value="TONB_DEPENDENT_REC_3"/>
    <property type="match status" value="1"/>
</dbReference>
<dbReference type="InterPro" id="IPR012910">
    <property type="entry name" value="Plug_dom"/>
</dbReference>
<dbReference type="InterPro" id="IPR037066">
    <property type="entry name" value="Plug_dom_sf"/>
</dbReference>
<feature type="domain" description="TonB-dependent receptor-like beta-barrel" evidence="11">
    <location>
        <begin position="421"/>
        <end position="973"/>
    </location>
</feature>
<dbReference type="Gene3D" id="2.60.40.1120">
    <property type="entry name" value="Carboxypeptidase-like, regulatory domain"/>
    <property type="match status" value="1"/>
</dbReference>
<keyword evidence="10" id="KW-0732">Signal</keyword>
<accession>A0A1W2AAI6</accession>
<evidence type="ECO:0000313" key="13">
    <source>
        <dbReference type="EMBL" id="SMC57735.1"/>
    </source>
</evidence>
<evidence type="ECO:0000256" key="8">
    <source>
        <dbReference type="PROSITE-ProRule" id="PRU01360"/>
    </source>
</evidence>
<dbReference type="AlphaFoldDB" id="A0A1W2AAI6"/>
<dbReference type="InterPro" id="IPR036942">
    <property type="entry name" value="Beta-barrel_TonB_sf"/>
</dbReference>
<evidence type="ECO:0000259" key="12">
    <source>
        <dbReference type="Pfam" id="PF07715"/>
    </source>
</evidence>
<dbReference type="GO" id="GO:0009279">
    <property type="term" value="C:cell outer membrane"/>
    <property type="evidence" value="ECO:0007669"/>
    <property type="project" value="UniProtKB-SubCell"/>
</dbReference>
<keyword evidence="14" id="KW-1185">Reference proteome</keyword>
<feature type="domain" description="TonB-dependent receptor plug" evidence="12">
    <location>
        <begin position="118"/>
        <end position="237"/>
    </location>
</feature>
<keyword evidence="5 9" id="KW-0798">TonB box</keyword>
<dbReference type="OrthoDB" id="9768177at2"/>
<dbReference type="InterPro" id="IPR039426">
    <property type="entry name" value="TonB-dep_rcpt-like"/>
</dbReference>
<evidence type="ECO:0000256" key="1">
    <source>
        <dbReference type="ARBA" id="ARBA00004571"/>
    </source>
</evidence>
<feature type="chain" id="PRO_5012461532" evidence="10">
    <location>
        <begin position="21"/>
        <end position="1017"/>
    </location>
</feature>
<dbReference type="InterPro" id="IPR023997">
    <property type="entry name" value="TonB-dep_OMP_SusC/RagA_CS"/>
</dbReference>
<keyword evidence="7 8" id="KW-0998">Cell outer membrane</keyword>
<gene>
    <name evidence="13" type="ORF">SAMN04488101_101385</name>
</gene>
<keyword evidence="3 8" id="KW-1134">Transmembrane beta strand</keyword>
<dbReference type="InterPro" id="IPR008969">
    <property type="entry name" value="CarboxyPept-like_regulatory"/>
</dbReference>
<comment type="subcellular location">
    <subcellularLocation>
        <location evidence="1 8">Cell outer membrane</location>
        <topology evidence="1 8">Multi-pass membrane protein</topology>
    </subcellularLocation>
</comment>
<dbReference type="NCBIfam" id="TIGR04056">
    <property type="entry name" value="OMP_RagA_SusC"/>
    <property type="match status" value="1"/>
</dbReference>
<protein>
    <submittedName>
        <fullName evidence="13">TonB-linked outer membrane protein, SusC/RagA family</fullName>
    </submittedName>
</protein>
<dbReference type="NCBIfam" id="TIGR04057">
    <property type="entry name" value="SusC_RagA_signa"/>
    <property type="match status" value="1"/>
</dbReference>
<evidence type="ECO:0000256" key="5">
    <source>
        <dbReference type="ARBA" id="ARBA00023077"/>
    </source>
</evidence>
<evidence type="ECO:0000259" key="11">
    <source>
        <dbReference type="Pfam" id="PF00593"/>
    </source>
</evidence>
<sequence length="1017" mass="110321">MKIKNTIVILLLTFFSPLIAASQEKGVHGQVKSSKGETIPNITVKLKGTNTLTRTDMDGKFNLNVAAAQNGILIFSGVSWTTQEVAVNGKRQINIVLQESTSELDGVVVIGYGTKLRKDLTGAVASIPPKAIKEMPVVSAEQALQGRLSGVQVIQTNSAPGGAISIRIRGGNSALGGNEPLYVIDGFPVYSNVGTNDGKTQAQNPLASINPNDIASMEVLKDASATAIYGARGANGVVIITTNRGKAGKAKLNFESNFGIQTIRHKIPMLNGKEYMYIANTRAKNLGTSLPYPDASLWTSNNDWQDLIMRDAPFNNYSLSASGGNENNQYNISGNWADQSGIVRNSGFKRGAIRINLDNKINAKLKLSTSITASKTDNQQARTSLDIYGGIVYVGLVAPPIAPIYKEDGSYYKLGNIPTADPAWDNPIALLKGYQYNVGVNRFLGNSNLTYSIIDGLSLSVRVGIDNQDVRTDRYVGRDVIGSPGSASIANSNAVSYLNENILNYATQFGDKHKFDVTTGFTFQEDIGLSVLASSQNFDTDIYGTNNLGAGSVSGSPTSGKSKNTLLSFLGRANYSYDSKYYLTVSARSDGSSRFGFGNKWGFFPSAALAWRLSAEDFLKEVSWVSDFKLRASVGKTGNQEIGNYNSLARLSSIRTIFGADQSSVIGYAMTNMPNSQLKWETTTQYDAGIELSLFNSRLSILVDYYVKHTNDLLANIPVPLSTGFGGLLVNSGSIRNKGFEFSADATVIKKDDFKWDVRANFSKNVGKVHEVALSSGQFFGGNIFSPIDASVNIIKEGYPLSSFYGYVTDGLWDANQATGSIMPNAKAGDQRYKDLNGDGRITADDRMVLGQPDPKMLYGLSSTLAYKNFEFNFLLYGAYGAKVFNANKFSIGDAFARGANQMKEVLDFWTPENLDAKYPRPSNVNPLVSDRFFEDASFLRLRNVQLNYNFPEKTFGINWLSSLSIYVSAQNLLTWTKYSGFDPEVSSTGGSDLRKGIDVGAYPAAKTFSAGLRFGL</sequence>
<keyword evidence="2 8" id="KW-0813">Transport</keyword>
<dbReference type="InterPro" id="IPR023996">
    <property type="entry name" value="TonB-dep_OMP_SusC/RagA"/>
</dbReference>
<reference evidence="13 14" key="1">
    <citation type="submission" date="2017-04" db="EMBL/GenBank/DDBJ databases">
        <authorList>
            <person name="Afonso C.L."/>
            <person name="Miller P.J."/>
            <person name="Scott M.A."/>
            <person name="Spackman E."/>
            <person name="Goraichik I."/>
            <person name="Dimitrov K.M."/>
            <person name="Suarez D.L."/>
            <person name="Swayne D.E."/>
        </authorList>
    </citation>
    <scope>NUCLEOTIDE SEQUENCE [LARGE SCALE GENOMIC DNA]</scope>
    <source>
        <strain evidence="13 14">DSM 19625</strain>
    </source>
</reference>
<feature type="signal peptide" evidence="10">
    <location>
        <begin position="1"/>
        <end position="20"/>
    </location>
</feature>
<evidence type="ECO:0000256" key="2">
    <source>
        <dbReference type="ARBA" id="ARBA00022448"/>
    </source>
</evidence>
<evidence type="ECO:0000313" key="14">
    <source>
        <dbReference type="Proteomes" id="UP000192678"/>
    </source>
</evidence>
<keyword evidence="6 8" id="KW-0472">Membrane</keyword>
<dbReference type="SUPFAM" id="SSF49464">
    <property type="entry name" value="Carboxypeptidase regulatory domain-like"/>
    <property type="match status" value="1"/>
</dbReference>
<dbReference type="RefSeq" id="WP_084286962.1">
    <property type="nucleotide sequence ID" value="NZ_FWYB01000001.1"/>
</dbReference>